<dbReference type="InterPro" id="IPR005330">
    <property type="entry name" value="MHYT_dom"/>
</dbReference>
<gene>
    <name evidence="3" type="ORF">GXW71_03070</name>
</gene>
<evidence type="ECO:0000256" key="1">
    <source>
        <dbReference type="PROSITE-ProRule" id="PRU00244"/>
    </source>
</evidence>
<name>A0ABS5ESQ4_9PROT</name>
<dbReference type="PROSITE" id="PS50924">
    <property type="entry name" value="MHYT"/>
    <property type="match status" value="1"/>
</dbReference>
<sequence>MMTVLNCVAVEHDIRLVILGVIICVIGSWAVLCLFHRGSNAARLQKTGWHLLAAAVSGASIWCTHFVSMLSYDPGVPVSFEPVMTLASFLAAMIGTAFGFTVAHGGWGRYAAAAGGGIVGLSIAAMHYMGMQAYRVQGLVSWDLSYLAASILIAVTLAAVALHVATRSERWSDRYRATGVLVLAIVGLHFTGMAAFRVTPLLIDGAYSNPGAQQALILAVAIVALVILGAGLAIYLLDGNLRAQSLERLYHLTMQDCLAGRRDAPAAATD</sequence>
<feature type="transmembrane region" description="Helical" evidence="1">
    <location>
        <begin position="110"/>
        <end position="129"/>
    </location>
</feature>
<feature type="transmembrane region" description="Helical" evidence="1">
    <location>
        <begin position="144"/>
        <end position="165"/>
    </location>
</feature>
<evidence type="ECO:0000313" key="4">
    <source>
        <dbReference type="Proteomes" id="UP001196870"/>
    </source>
</evidence>
<keyword evidence="1" id="KW-1133">Transmembrane helix</keyword>
<dbReference type="PANTHER" id="PTHR35152">
    <property type="entry name" value="DOMAIN SIGNALLING PROTEIN, PUTATIVE (AFU_ORTHOLOGUE AFUA_5G11310)-RELATED"/>
    <property type="match status" value="1"/>
</dbReference>
<feature type="transmembrane region" description="Helical" evidence="1">
    <location>
        <begin position="47"/>
        <end position="71"/>
    </location>
</feature>
<protein>
    <recommendedName>
        <fullName evidence="2">MHYT domain-containing protein</fullName>
    </recommendedName>
</protein>
<evidence type="ECO:0000259" key="2">
    <source>
        <dbReference type="PROSITE" id="PS50924"/>
    </source>
</evidence>
<keyword evidence="1" id="KW-0472">Membrane</keyword>
<accession>A0ABS5ESQ4</accession>
<evidence type="ECO:0000313" key="3">
    <source>
        <dbReference type="EMBL" id="MBR0663329.1"/>
    </source>
</evidence>
<dbReference type="Proteomes" id="UP001196870">
    <property type="component" value="Unassembled WGS sequence"/>
</dbReference>
<dbReference type="RefSeq" id="WP_211850926.1">
    <property type="nucleotide sequence ID" value="NZ_JAAGBB010000003.1"/>
</dbReference>
<feature type="domain" description="MHYT" evidence="2">
    <location>
        <begin position="12"/>
        <end position="199"/>
    </location>
</feature>
<proteinExistence type="predicted"/>
<keyword evidence="1" id="KW-0812">Transmembrane</keyword>
<reference evidence="4" key="1">
    <citation type="journal article" date="2021" name="Syst. Appl. Microbiol.">
        <title>Roseomonas hellenica sp. nov., isolated from roots of wild-growing Alkanna tinctoria.</title>
        <authorList>
            <person name="Rat A."/>
            <person name="Naranjo H.D."/>
            <person name="Lebbe L."/>
            <person name="Cnockaert M."/>
            <person name="Krigas N."/>
            <person name="Grigoriadou K."/>
            <person name="Maloupa E."/>
            <person name="Willems A."/>
        </authorList>
    </citation>
    <scope>NUCLEOTIDE SEQUENCE [LARGE SCALE GENOMIC DNA]</scope>
    <source>
        <strain evidence="4">LMG 31523</strain>
    </source>
</reference>
<organism evidence="3 4">
    <name type="scientific">Plastoroseomonas hellenica</name>
    <dbReference type="NCBI Taxonomy" id="2687306"/>
    <lineage>
        <taxon>Bacteria</taxon>
        <taxon>Pseudomonadati</taxon>
        <taxon>Pseudomonadota</taxon>
        <taxon>Alphaproteobacteria</taxon>
        <taxon>Acetobacterales</taxon>
        <taxon>Acetobacteraceae</taxon>
        <taxon>Plastoroseomonas</taxon>
    </lineage>
</organism>
<dbReference type="Pfam" id="PF03707">
    <property type="entry name" value="MHYT"/>
    <property type="match status" value="2"/>
</dbReference>
<comment type="caution">
    <text evidence="3">The sequence shown here is derived from an EMBL/GenBank/DDBJ whole genome shotgun (WGS) entry which is preliminary data.</text>
</comment>
<feature type="transmembrane region" description="Helical" evidence="1">
    <location>
        <begin position="83"/>
        <end position="103"/>
    </location>
</feature>
<feature type="transmembrane region" description="Helical" evidence="1">
    <location>
        <begin position="216"/>
        <end position="237"/>
    </location>
</feature>
<dbReference type="PANTHER" id="PTHR35152:SF1">
    <property type="entry name" value="DOMAIN SIGNALLING PROTEIN, PUTATIVE (AFU_ORTHOLOGUE AFUA_5G11310)-RELATED"/>
    <property type="match status" value="1"/>
</dbReference>
<feature type="transmembrane region" description="Helical" evidence="1">
    <location>
        <begin position="14"/>
        <end position="35"/>
    </location>
</feature>
<feature type="transmembrane region" description="Helical" evidence="1">
    <location>
        <begin position="177"/>
        <end position="196"/>
    </location>
</feature>
<dbReference type="EMBL" id="JAAGBB010000003">
    <property type="protein sequence ID" value="MBR0663329.1"/>
    <property type="molecule type" value="Genomic_DNA"/>
</dbReference>
<keyword evidence="4" id="KW-1185">Reference proteome</keyword>